<keyword evidence="3" id="KW-0472">Membrane</keyword>
<dbReference type="PROSITE" id="PS50109">
    <property type="entry name" value="HIS_KIN"/>
    <property type="match status" value="1"/>
</dbReference>
<dbReference type="CDD" id="cd00082">
    <property type="entry name" value="HisKA"/>
    <property type="match status" value="1"/>
</dbReference>
<dbReference type="AlphaFoldDB" id="A0A1R2C3L2"/>
<dbReference type="SMART" id="SM00387">
    <property type="entry name" value="HATPase_c"/>
    <property type="match status" value="1"/>
</dbReference>
<dbReference type="PANTHER" id="PTHR43719:SF28">
    <property type="entry name" value="PEROXIDE STRESS-ACTIVATED HISTIDINE KINASE MAK1-RELATED"/>
    <property type="match status" value="1"/>
</dbReference>
<keyword evidence="3" id="KW-0812">Transmembrane</keyword>
<feature type="transmembrane region" description="Helical" evidence="3">
    <location>
        <begin position="116"/>
        <end position="135"/>
    </location>
</feature>
<dbReference type="InterPro" id="IPR001789">
    <property type="entry name" value="Sig_transdc_resp-reg_receiver"/>
</dbReference>
<evidence type="ECO:0008006" key="8">
    <source>
        <dbReference type="Google" id="ProtNLM"/>
    </source>
</evidence>
<feature type="transmembrane region" description="Helical" evidence="3">
    <location>
        <begin position="156"/>
        <end position="176"/>
    </location>
</feature>
<feature type="transmembrane region" description="Helical" evidence="3">
    <location>
        <begin position="53"/>
        <end position="70"/>
    </location>
</feature>
<dbReference type="PROSITE" id="PS50110">
    <property type="entry name" value="RESPONSE_REGULATORY"/>
    <property type="match status" value="1"/>
</dbReference>
<dbReference type="OrthoDB" id="297116at2759"/>
<dbReference type="SUPFAM" id="SSF52172">
    <property type="entry name" value="CheY-like"/>
    <property type="match status" value="1"/>
</dbReference>
<feature type="transmembrane region" description="Helical" evidence="3">
    <location>
        <begin position="77"/>
        <end position="96"/>
    </location>
</feature>
<dbReference type="Pfam" id="PF00512">
    <property type="entry name" value="HisKA"/>
    <property type="match status" value="1"/>
</dbReference>
<dbReference type="InterPro" id="IPR003594">
    <property type="entry name" value="HATPase_dom"/>
</dbReference>
<dbReference type="SUPFAM" id="SSF55874">
    <property type="entry name" value="ATPase domain of HSP90 chaperone/DNA topoisomerase II/histidine kinase"/>
    <property type="match status" value="1"/>
</dbReference>
<dbReference type="SUPFAM" id="SSF47384">
    <property type="entry name" value="Homodimeric domain of signal transducing histidine kinase"/>
    <property type="match status" value="1"/>
</dbReference>
<dbReference type="Gene3D" id="3.30.565.10">
    <property type="entry name" value="Histidine kinase-like ATPase, C-terminal domain"/>
    <property type="match status" value="1"/>
</dbReference>
<reference evidence="6 7" key="1">
    <citation type="submission" date="2016-11" db="EMBL/GenBank/DDBJ databases">
        <title>The macronuclear genome of Stentor coeruleus: a giant cell with tiny introns.</title>
        <authorList>
            <person name="Slabodnick M."/>
            <person name="Ruby J.G."/>
            <person name="Reiff S.B."/>
            <person name="Swart E.C."/>
            <person name="Gosai S."/>
            <person name="Prabakaran S."/>
            <person name="Witkowska E."/>
            <person name="Larue G.E."/>
            <person name="Fisher S."/>
            <person name="Freeman R.M."/>
            <person name="Gunawardena J."/>
            <person name="Chu W."/>
            <person name="Stover N.A."/>
            <person name="Gregory B.D."/>
            <person name="Nowacki M."/>
            <person name="Derisi J."/>
            <person name="Roy S.W."/>
            <person name="Marshall W.F."/>
            <person name="Sood P."/>
        </authorList>
    </citation>
    <scope>NUCLEOTIDE SEQUENCE [LARGE SCALE GENOMIC DNA]</scope>
    <source>
        <strain evidence="6">WM001</strain>
    </source>
</reference>
<dbReference type="Gene3D" id="1.10.287.130">
    <property type="match status" value="1"/>
</dbReference>
<evidence type="ECO:0000256" key="2">
    <source>
        <dbReference type="PROSITE-ProRule" id="PRU00169"/>
    </source>
</evidence>
<dbReference type="Pfam" id="PF00072">
    <property type="entry name" value="Response_reg"/>
    <property type="match status" value="1"/>
</dbReference>
<keyword evidence="7" id="KW-1185">Reference proteome</keyword>
<dbReference type="InterPro" id="IPR036890">
    <property type="entry name" value="HATPase_C_sf"/>
</dbReference>
<evidence type="ECO:0000256" key="1">
    <source>
        <dbReference type="ARBA" id="ARBA00022553"/>
    </source>
</evidence>
<comment type="caution">
    <text evidence="6">The sequence shown here is derived from an EMBL/GenBank/DDBJ whole genome shotgun (WGS) entry which is preliminary data.</text>
</comment>
<evidence type="ECO:0000313" key="6">
    <source>
        <dbReference type="EMBL" id="OMJ83596.1"/>
    </source>
</evidence>
<keyword evidence="3" id="KW-1133">Transmembrane helix</keyword>
<evidence type="ECO:0000259" key="4">
    <source>
        <dbReference type="PROSITE" id="PS50109"/>
    </source>
</evidence>
<dbReference type="EMBL" id="MPUH01000298">
    <property type="protein sequence ID" value="OMJ83596.1"/>
    <property type="molecule type" value="Genomic_DNA"/>
</dbReference>
<dbReference type="GO" id="GO:0000155">
    <property type="term" value="F:phosphorelay sensor kinase activity"/>
    <property type="evidence" value="ECO:0007669"/>
    <property type="project" value="InterPro"/>
</dbReference>
<proteinExistence type="predicted"/>
<dbReference type="InterPro" id="IPR050956">
    <property type="entry name" value="2C_system_His_kinase"/>
</dbReference>
<dbReference type="CDD" id="cd17546">
    <property type="entry name" value="REC_hyHK_CKI1_RcsC-like"/>
    <property type="match status" value="1"/>
</dbReference>
<evidence type="ECO:0000313" key="7">
    <source>
        <dbReference type="Proteomes" id="UP000187209"/>
    </source>
</evidence>
<dbReference type="Pfam" id="PF02518">
    <property type="entry name" value="HATPase_c"/>
    <property type="match status" value="1"/>
</dbReference>
<dbReference type="InterPro" id="IPR003661">
    <property type="entry name" value="HisK_dim/P_dom"/>
</dbReference>
<dbReference type="InterPro" id="IPR004358">
    <property type="entry name" value="Sig_transdc_His_kin-like_C"/>
</dbReference>
<feature type="modified residue" description="4-aspartylphosphate" evidence="2">
    <location>
        <position position="623"/>
    </location>
</feature>
<gene>
    <name evidence="6" type="ORF">SteCoe_15448</name>
</gene>
<sequence>MVSNLFVQEHLGYHIHTSGIQRLTFAYYAAMICCAINFFIELLINGVLANIEYKSFLIIGHGILILQHSLCAKNRKLTGPVSLVIGEILNLSLVYFTYKLYPNYGIIWSQMSAYVIYYYQAFMIKSFSGCVIISIKQSAVWIFSGLYLEMISFEEPSVLISASFSLFALLLSAFYFEYLKETDICLSKFKVKSMSEKMTLIVETIPDCISVISTDLKELFANSSVRHLTEKGSLIDYLKLSSIVTKYETCPKNSPILNNIKTALESPVGTTFSFGILEKDENYIEWSGKIIIWEENQAIILSGRNVTKIIQLEKENSENSYKSTLINTVSHELRTPTNAILTVGSLIKESKELSIKNEERIDILLGSCSYQLCLINDLLDYAQIVAGSLKIFPIPFNFYEFLNDCTKFIELQLGNQIQLLKLVENVPDVIITDHNRIKQIILNLLSNARKFTLKGCITLEFSYSSPYLSIKCKDTGVGIPKEKVSKLFKHFSTLEESSSINQQGVGLGLVISNMLVHKLGGQGIKVESKEGFGSCFSFFIKIEELETDSTDVANEENHISIPSILVKSLQSKNEILIVDDVFFNIMAYIQIFKSEGILCSYALNGEEAIEKIMEKKFSCILMDCEMPILDGWETTIKLNELKKIGEISSLPHIIGTTAHTDEGNRKKCFDAGMDDVIIKPCSKESLINKVKNWILTD</sequence>
<organism evidence="6 7">
    <name type="scientific">Stentor coeruleus</name>
    <dbReference type="NCBI Taxonomy" id="5963"/>
    <lineage>
        <taxon>Eukaryota</taxon>
        <taxon>Sar</taxon>
        <taxon>Alveolata</taxon>
        <taxon>Ciliophora</taxon>
        <taxon>Postciliodesmatophora</taxon>
        <taxon>Heterotrichea</taxon>
        <taxon>Heterotrichida</taxon>
        <taxon>Stentoridae</taxon>
        <taxon>Stentor</taxon>
    </lineage>
</organism>
<dbReference type="PANTHER" id="PTHR43719">
    <property type="entry name" value="TWO-COMPONENT HISTIDINE KINASE"/>
    <property type="match status" value="1"/>
</dbReference>
<dbReference type="SMART" id="SM00448">
    <property type="entry name" value="REC"/>
    <property type="match status" value="1"/>
</dbReference>
<feature type="domain" description="Response regulatory" evidence="5">
    <location>
        <begin position="574"/>
        <end position="694"/>
    </location>
</feature>
<name>A0A1R2C3L2_9CILI</name>
<feature type="domain" description="Histidine kinase" evidence="4">
    <location>
        <begin position="328"/>
        <end position="544"/>
    </location>
</feature>
<feature type="transmembrane region" description="Helical" evidence="3">
    <location>
        <begin position="25"/>
        <end position="47"/>
    </location>
</feature>
<accession>A0A1R2C3L2</accession>
<dbReference type="Gene3D" id="3.40.50.2300">
    <property type="match status" value="1"/>
</dbReference>
<evidence type="ECO:0000256" key="3">
    <source>
        <dbReference type="SAM" id="Phobius"/>
    </source>
</evidence>
<keyword evidence="1 2" id="KW-0597">Phosphoprotein</keyword>
<protein>
    <recommendedName>
        <fullName evidence="8">Histidine kinase</fullName>
    </recommendedName>
</protein>
<dbReference type="PRINTS" id="PR00344">
    <property type="entry name" value="BCTRLSENSOR"/>
</dbReference>
<evidence type="ECO:0000259" key="5">
    <source>
        <dbReference type="PROSITE" id="PS50110"/>
    </source>
</evidence>
<dbReference type="InterPro" id="IPR036097">
    <property type="entry name" value="HisK_dim/P_sf"/>
</dbReference>
<dbReference type="InterPro" id="IPR005467">
    <property type="entry name" value="His_kinase_dom"/>
</dbReference>
<dbReference type="Proteomes" id="UP000187209">
    <property type="component" value="Unassembled WGS sequence"/>
</dbReference>
<dbReference type="SMART" id="SM00388">
    <property type="entry name" value="HisKA"/>
    <property type="match status" value="1"/>
</dbReference>
<dbReference type="InterPro" id="IPR011006">
    <property type="entry name" value="CheY-like_superfamily"/>
</dbReference>